<dbReference type="OrthoDB" id="2745898at2759"/>
<organism evidence="1 2">
    <name type="scientific">Psilocybe cf. subviscida</name>
    <dbReference type="NCBI Taxonomy" id="2480587"/>
    <lineage>
        <taxon>Eukaryota</taxon>
        <taxon>Fungi</taxon>
        <taxon>Dikarya</taxon>
        <taxon>Basidiomycota</taxon>
        <taxon>Agaricomycotina</taxon>
        <taxon>Agaricomycetes</taxon>
        <taxon>Agaricomycetidae</taxon>
        <taxon>Agaricales</taxon>
        <taxon>Agaricineae</taxon>
        <taxon>Strophariaceae</taxon>
        <taxon>Psilocybe</taxon>
    </lineage>
</organism>
<sequence length="517" mass="58319">MQHESGQTNSHFSNLPQELVDRILDELAQPFREGLHGHSERWGKLQEWEARTPNYSSSRYLKESSLVCRRFRPRCQFHLFAGLRIAMSQHGVAGTHDFTITREGQRARVCSQIIQAGKTVLPATSLSIVLNFDNFEEFNHTDYADHIHLFQSIRQSSIRWESLCLSGTGQGSLRAHRSITLETMLLRPFIRTADITEITLLNIKLVPFTLLSSCPGLNRLVCVDSTIEPPSQSKTPTTLEHVAHLIELSIYNTFNGFLFACYGTNPSPLTWIQTLTTGADSKCAPIIDISKLRTLQLRTAALKHSRIRRSAREAELNVHKLLAMQCGSHLSNLCVDIGDVSSGPVLFLPLHYFTNLAHLDVIANFSEANYISLMTALPCFCQWLACLPQSRVLATINLHLEVTLFHVSISTFLDAGWDALETTLMDLLKHSQCIKPHISFFFALSGVTPGVIKEIPGQYLQPRHEGDEHGIHSWQWVEMVQKIGRYVFQVALPGRFLHLPRSERFCLSIYHGTKSNG</sequence>
<comment type="caution">
    <text evidence="1">The sequence shown here is derived from an EMBL/GenBank/DDBJ whole genome shotgun (WGS) entry which is preliminary data.</text>
</comment>
<dbReference type="Proteomes" id="UP000567179">
    <property type="component" value="Unassembled WGS sequence"/>
</dbReference>
<accession>A0A8H5F8C3</accession>
<dbReference type="EMBL" id="JAACJJ010000014">
    <property type="protein sequence ID" value="KAF5326938.1"/>
    <property type="molecule type" value="Genomic_DNA"/>
</dbReference>
<proteinExistence type="predicted"/>
<gene>
    <name evidence="1" type="ORF">D9619_004838</name>
</gene>
<dbReference type="AlphaFoldDB" id="A0A8H5F8C3"/>
<protein>
    <submittedName>
        <fullName evidence="1">Uncharacterized protein</fullName>
    </submittedName>
</protein>
<reference evidence="1 2" key="1">
    <citation type="journal article" date="2020" name="ISME J.">
        <title>Uncovering the hidden diversity of litter-decomposition mechanisms in mushroom-forming fungi.</title>
        <authorList>
            <person name="Floudas D."/>
            <person name="Bentzer J."/>
            <person name="Ahren D."/>
            <person name="Johansson T."/>
            <person name="Persson P."/>
            <person name="Tunlid A."/>
        </authorList>
    </citation>
    <scope>NUCLEOTIDE SEQUENCE [LARGE SCALE GENOMIC DNA]</scope>
    <source>
        <strain evidence="1 2">CBS 101986</strain>
    </source>
</reference>
<evidence type="ECO:0000313" key="2">
    <source>
        <dbReference type="Proteomes" id="UP000567179"/>
    </source>
</evidence>
<name>A0A8H5F8C3_9AGAR</name>
<evidence type="ECO:0000313" key="1">
    <source>
        <dbReference type="EMBL" id="KAF5326938.1"/>
    </source>
</evidence>
<keyword evidence="2" id="KW-1185">Reference proteome</keyword>